<reference evidence="9" key="1">
    <citation type="submission" date="2017-07" db="EMBL/GenBank/DDBJ databases">
        <authorList>
            <person name="Mikheyev A."/>
            <person name="Grau M."/>
        </authorList>
    </citation>
    <scope>NUCLEOTIDE SEQUENCE</scope>
    <source>
        <tissue evidence="9">Venom_gland</tissue>
    </source>
</reference>
<feature type="compositionally biased region" description="Low complexity" evidence="5">
    <location>
        <begin position="264"/>
        <end position="280"/>
    </location>
</feature>
<reference evidence="9" key="2">
    <citation type="submission" date="2017-11" db="EMBL/GenBank/DDBJ databases">
        <title>Coralsnake Venomics: Analyses of Venom Gland Transcriptomes and Proteomes of Six Brazilian Taxa.</title>
        <authorList>
            <person name="Aird S.D."/>
            <person name="Jorge da Silva N."/>
            <person name="Qiu L."/>
            <person name="Villar-Briones A."/>
            <person name="Aparecida-Saddi V."/>
            <person name="Campos-Telles M.P."/>
            <person name="Grau M."/>
            <person name="Mikheyev A.S."/>
        </authorList>
    </citation>
    <scope>NUCLEOTIDE SEQUENCE</scope>
    <source>
        <tissue evidence="9">Venom_gland</tissue>
    </source>
</reference>
<dbReference type="InterPro" id="IPR013980">
    <property type="entry name" value="MANSC_dom"/>
</dbReference>
<dbReference type="EMBL" id="IACM01169721">
    <property type="protein sequence ID" value="LAB42774.1"/>
    <property type="molecule type" value="Transcribed_RNA"/>
</dbReference>
<evidence type="ECO:0000256" key="7">
    <source>
        <dbReference type="SAM" id="SignalP"/>
    </source>
</evidence>
<dbReference type="SMART" id="SM00765">
    <property type="entry name" value="MANEC"/>
    <property type="match status" value="1"/>
</dbReference>
<feature type="region of interest" description="Disordered" evidence="5">
    <location>
        <begin position="153"/>
        <end position="196"/>
    </location>
</feature>
<evidence type="ECO:0000259" key="8">
    <source>
        <dbReference type="PROSITE" id="PS50986"/>
    </source>
</evidence>
<protein>
    <recommendedName>
        <fullName evidence="8">MANSC domain-containing protein</fullName>
    </recommendedName>
</protein>
<feature type="transmembrane region" description="Helical" evidence="6">
    <location>
        <begin position="334"/>
        <end position="354"/>
    </location>
</feature>
<accession>A0A2D4NAR0</accession>
<keyword evidence="4" id="KW-0325">Glycoprotein</keyword>
<sequence>MAVQTTWCLAWVSAALALVVAKPSQTQRCSSEKMDGTTIDFPAAFSKGIRGTDPIYAPSWNACVETCCSERIAGDKTCNYAVFNTKMKGSSPNCYRFYFPAQETCPVKPALGLITYRIIEGKEISKPAPSLNKVPHSTVNGSLASPQAAGFGLARPLGGPDSLPKTSTREGIFGPSDHPFEEVDGSPQHPKAGRTNEVETLGSPMVHESNSAASTIQRSTPVKLSLATLDSSASRTVGAAAAIHNPPSHAATTSSYARKAETTPLQPSKGPLSKPSLPSKTDPRGFSSLSSAPPTPAASLRGSHLSDGRLSLEGFTPDDNPARSDFSLLTDQSVLLAALFFGVLFFFLAVVLIGGKICSRQPQRYTRLDYLINGMYTNM</sequence>
<feature type="chain" id="PRO_5013783750" description="MANSC domain-containing protein" evidence="7">
    <location>
        <begin position="22"/>
        <end position="379"/>
    </location>
</feature>
<feature type="domain" description="MANSC" evidence="8">
    <location>
        <begin position="33"/>
        <end position="116"/>
    </location>
</feature>
<feature type="signal peptide" evidence="7">
    <location>
        <begin position="1"/>
        <end position="21"/>
    </location>
</feature>
<evidence type="ECO:0000256" key="6">
    <source>
        <dbReference type="SAM" id="Phobius"/>
    </source>
</evidence>
<dbReference type="GO" id="GO:0016020">
    <property type="term" value="C:membrane"/>
    <property type="evidence" value="ECO:0007669"/>
    <property type="project" value="UniProtKB-SubCell"/>
</dbReference>
<evidence type="ECO:0000313" key="9">
    <source>
        <dbReference type="EMBL" id="LAB42774.1"/>
    </source>
</evidence>
<dbReference type="AlphaFoldDB" id="A0A2D4NAR0"/>
<evidence type="ECO:0000256" key="5">
    <source>
        <dbReference type="SAM" id="MobiDB-lite"/>
    </source>
</evidence>
<proteinExistence type="predicted"/>
<evidence type="ECO:0000256" key="1">
    <source>
        <dbReference type="ARBA" id="ARBA00004370"/>
    </source>
</evidence>
<organism evidence="9">
    <name type="scientific">Micrurus spixii</name>
    <name type="common">Amazon coral snake</name>
    <dbReference type="NCBI Taxonomy" id="129469"/>
    <lineage>
        <taxon>Eukaryota</taxon>
        <taxon>Metazoa</taxon>
        <taxon>Chordata</taxon>
        <taxon>Craniata</taxon>
        <taxon>Vertebrata</taxon>
        <taxon>Euteleostomi</taxon>
        <taxon>Lepidosauria</taxon>
        <taxon>Squamata</taxon>
        <taxon>Bifurcata</taxon>
        <taxon>Unidentata</taxon>
        <taxon>Episquamata</taxon>
        <taxon>Toxicofera</taxon>
        <taxon>Serpentes</taxon>
        <taxon>Colubroidea</taxon>
        <taxon>Elapidae</taxon>
        <taxon>Elapinae</taxon>
        <taxon>Micrurus</taxon>
    </lineage>
</organism>
<dbReference type="PROSITE" id="PS50986">
    <property type="entry name" value="MANSC"/>
    <property type="match status" value="1"/>
</dbReference>
<keyword evidence="6" id="KW-0812">Transmembrane</keyword>
<name>A0A2D4NAR0_9SAUR</name>
<feature type="compositionally biased region" description="Low complexity" evidence="5">
    <location>
        <begin position="287"/>
        <end position="300"/>
    </location>
</feature>
<keyword evidence="6" id="KW-1133">Transmembrane helix</keyword>
<keyword evidence="2 7" id="KW-0732">Signal</keyword>
<evidence type="ECO:0000256" key="2">
    <source>
        <dbReference type="ARBA" id="ARBA00022729"/>
    </source>
</evidence>
<evidence type="ECO:0000256" key="4">
    <source>
        <dbReference type="ARBA" id="ARBA00023180"/>
    </source>
</evidence>
<dbReference type="Pfam" id="PF07502">
    <property type="entry name" value="MANEC"/>
    <property type="match status" value="1"/>
</dbReference>
<dbReference type="InterPro" id="IPR011106">
    <property type="entry name" value="MANSC_N"/>
</dbReference>
<evidence type="ECO:0000256" key="3">
    <source>
        <dbReference type="ARBA" id="ARBA00023136"/>
    </source>
</evidence>
<comment type="subcellular location">
    <subcellularLocation>
        <location evidence="1">Membrane</location>
    </subcellularLocation>
</comment>
<feature type="region of interest" description="Disordered" evidence="5">
    <location>
        <begin position="242"/>
        <end position="303"/>
    </location>
</feature>
<keyword evidence="3 6" id="KW-0472">Membrane</keyword>